<feature type="compositionally biased region" description="Basic residues" evidence="1">
    <location>
        <begin position="375"/>
        <end position="386"/>
    </location>
</feature>
<evidence type="ECO:0000313" key="3">
    <source>
        <dbReference type="EMBL" id="KAL0635290.1"/>
    </source>
</evidence>
<dbReference type="PANTHER" id="PTHR35711:SF1">
    <property type="entry name" value="ECTODERMAL, ISOFORM F"/>
    <property type="match status" value="1"/>
</dbReference>
<dbReference type="PANTHER" id="PTHR35711">
    <property type="entry name" value="EXPRESSED PROTEIN"/>
    <property type="match status" value="1"/>
</dbReference>
<evidence type="ECO:0000259" key="2">
    <source>
        <dbReference type="Pfam" id="PF10680"/>
    </source>
</evidence>
<gene>
    <name evidence="3" type="ORF">Q9L58_005777</name>
</gene>
<dbReference type="EMBL" id="JBBBZM010000073">
    <property type="protein sequence ID" value="KAL0635290.1"/>
    <property type="molecule type" value="Genomic_DNA"/>
</dbReference>
<organism evidence="3 4">
    <name type="scientific">Discina gigas</name>
    <dbReference type="NCBI Taxonomy" id="1032678"/>
    <lineage>
        <taxon>Eukaryota</taxon>
        <taxon>Fungi</taxon>
        <taxon>Dikarya</taxon>
        <taxon>Ascomycota</taxon>
        <taxon>Pezizomycotina</taxon>
        <taxon>Pezizomycetes</taxon>
        <taxon>Pezizales</taxon>
        <taxon>Discinaceae</taxon>
        <taxon>Discina</taxon>
    </lineage>
</organism>
<sequence length="519" mass="58367">MAHRSIFNDPSPANSDGHEQDIDPDHVDPQVSDQIEPNHRESPPSSDDGLVGDESDDNDADEEERGDVWGPDRFGDHEDTYTTVKPFIGVLASLDRDHNIALSKHLYSAYLLRKQNSALVATSSTASDSGSDSAGPGPERKRQKRTEHVSDSEEGDDKYLFDGGRRFLTKQWTSWPHPPSYVPRETDPKISRLKSQPRVHHFDPGTYELSSNTGKENPASSQMLEETLMATFLKFSRDKFRSRPAKETNGMTPALDDDMSQHILKPVVRHIISQLDGLLTGLHHERGYAKTLMAEDRESMGRRSQYIQAKVKGMPWVRKKLKAAATSSTNTEDEDEGGDDDNDDNDEDGGENEDEDSTEERDPDSDDGGGTPPKKAQKAQKPKSTRHPAAIPLARKYCIKRHNRLGLRDWSQVLGIAALTGWEEDPLQKTVERCETQFDQTMSWRRLKESDLAKEIKLGEVWTGARPKFPREKDKDNDGISNDGFMQPINIRLPNQGSRALCVIRGPDKRANRGLRRRV</sequence>
<proteinExistence type="predicted"/>
<dbReference type="Proteomes" id="UP001447188">
    <property type="component" value="Unassembled WGS sequence"/>
</dbReference>
<evidence type="ECO:0000256" key="1">
    <source>
        <dbReference type="SAM" id="MobiDB-lite"/>
    </source>
</evidence>
<feature type="compositionally biased region" description="Basic and acidic residues" evidence="1">
    <location>
        <begin position="16"/>
        <end position="28"/>
    </location>
</feature>
<feature type="compositionally biased region" description="Basic and acidic residues" evidence="1">
    <location>
        <begin position="146"/>
        <end position="160"/>
    </location>
</feature>
<keyword evidence="4" id="KW-1185">Reference proteome</keyword>
<feature type="compositionally biased region" description="Acidic residues" evidence="1">
    <location>
        <begin position="50"/>
        <end position="65"/>
    </location>
</feature>
<evidence type="ECO:0000313" key="4">
    <source>
        <dbReference type="Proteomes" id="UP001447188"/>
    </source>
</evidence>
<feature type="region of interest" description="Disordered" evidence="1">
    <location>
        <begin position="122"/>
        <end position="160"/>
    </location>
</feature>
<feature type="domain" description="Rrn9" evidence="2">
    <location>
        <begin position="94"/>
        <end position="186"/>
    </location>
</feature>
<feature type="compositionally biased region" description="Acidic residues" evidence="1">
    <location>
        <begin position="331"/>
        <end position="367"/>
    </location>
</feature>
<reference evidence="3 4" key="1">
    <citation type="submission" date="2024-02" db="EMBL/GenBank/DDBJ databases">
        <title>Discinaceae phylogenomics.</title>
        <authorList>
            <person name="Dirks A.C."/>
            <person name="James T.Y."/>
        </authorList>
    </citation>
    <scope>NUCLEOTIDE SEQUENCE [LARGE SCALE GENOMIC DNA]</scope>
    <source>
        <strain evidence="3 4">ACD0624</strain>
    </source>
</reference>
<comment type="caution">
    <text evidence="3">The sequence shown here is derived from an EMBL/GenBank/DDBJ whole genome shotgun (WGS) entry which is preliminary data.</text>
</comment>
<feature type="compositionally biased region" description="Low complexity" evidence="1">
    <location>
        <begin position="122"/>
        <end position="137"/>
    </location>
</feature>
<feature type="region of interest" description="Disordered" evidence="1">
    <location>
        <begin position="1"/>
        <end position="80"/>
    </location>
</feature>
<feature type="compositionally biased region" description="Polar residues" evidence="1">
    <location>
        <begin position="208"/>
        <end position="218"/>
    </location>
</feature>
<feature type="region of interest" description="Disordered" evidence="1">
    <location>
        <begin position="199"/>
        <end position="218"/>
    </location>
</feature>
<name>A0ABR3GHL2_9PEZI</name>
<dbReference type="Pfam" id="PF10680">
    <property type="entry name" value="RRN9"/>
    <property type="match status" value="1"/>
</dbReference>
<accession>A0ABR3GHL2</accession>
<feature type="compositionally biased region" description="Basic and acidic residues" evidence="1">
    <location>
        <begin position="469"/>
        <end position="478"/>
    </location>
</feature>
<dbReference type="InterPro" id="IPR019622">
    <property type="entry name" value="Rrn9_dom"/>
</dbReference>
<feature type="region of interest" description="Disordered" evidence="1">
    <location>
        <begin position="467"/>
        <end position="488"/>
    </location>
</feature>
<feature type="region of interest" description="Disordered" evidence="1">
    <location>
        <begin position="322"/>
        <end position="390"/>
    </location>
</feature>
<protein>
    <recommendedName>
        <fullName evidence="2">Rrn9 domain-containing protein</fullName>
    </recommendedName>
</protein>